<dbReference type="AlphaFoldDB" id="A0AAD3S644"/>
<organism evidence="1 2">
    <name type="scientific">Nepenthes gracilis</name>
    <name type="common">Slender pitcher plant</name>
    <dbReference type="NCBI Taxonomy" id="150966"/>
    <lineage>
        <taxon>Eukaryota</taxon>
        <taxon>Viridiplantae</taxon>
        <taxon>Streptophyta</taxon>
        <taxon>Embryophyta</taxon>
        <taxon>Tracheophyta</taxon>
        <taxon>Spermatophyta</taxon>
        <taxon>Magnoliopsida</taxon>
        <taxon>eudicotyledons</taxon>
        <taxon>Gunneridae</taxon>
        <taxon>Pentapetalae</taxon>
        <taxon>Caryophyllales</taxon>
        <taxon>Nepenthaceae</taxon>
        <taxon>Nepenthes</taxon>
    </lineage>
</organism>
<proteinExistence type="predicted"/>
<protein>
    <submittedName>
        <fullName evidence="1">Uncharacterized protein</fullName>
    </submittedName>
</protein>
<sequence length="144" mass="16389">MRLLRLLHSKIAVNNNNATITTDNTSQHLRNKPPLLNNKAKMQPPLSHVAKATPRQIDHLDHQKQDSLTPFSCPNKTSCDYQSIVTIFQRKISISSDLPSQLVNNPNATEQEAFKRTSCYASHHPVPHMPNLHPTFRRCTSFKE</sequence>
<dbReference type="EMBL" id="BSYO01000005">
    <property type="protein sequence ID" value="GMH04896.1"/>
    <property type="molecule type" value="Genomic_DNA"/>
</dbReference>
<accession>A0AAD3S644</accession>
<reference evidence="1" key="1">
    <citation type="submission" date="2023-05" db="EMBL/GenBank/DDBJ databases">
        <title>Nepenthes gracilis genome sequencing.</title>
        <authorList>
            <person name="Fukushima K."/>
        </authorList>
    </citation>
    <scope>NUCLEOTIDE SEQUENCE</scope>
    <source>
        <strain evidence="1">SING2019-196</strain>
    </source>
</reference>
<name>A0AAD3S644_NEPGR</name>
<evidence type="ECO:0000313" key="2">
    <source>
        <dbReference type="Proteomes" id="UP001279734"/>
    </source>
</evidence>
<comment type="caution">
    <text evidence="1">The sequence shown here is derived from an EMBL/GenBank/DDBJ whole genome shotgun (WGS) entry which is preliminary data.</text>
</comment>
<gene>
    <name evidence="1" type="ORF">Nepgr_006736</name>
</gene>
<keyword evidence="2" id="KW-1185">Reference proteome</keyword>
<dbReference type="Proteomes" id="UP001279734">
    <property type="component" value="Unassembled WGS sequence"/>
</dbReference>
<evidence type="ECO:0000313" key="1">
    <source>
        <dbReference type="EMBL" id="GMH04896.1"/>
    </source>
</evidence>